<dbReference type="InterPro" id="IPR033762">
    <property type="entry name" value="MCM_OB"/>
</dbReference>
<comment type="function">
    <text evidence="11">Acts as component of the MCM2-7 complex (MCM complex) which is the replicative helicase essential for 'once per cell cycle' DNA replication initiation and elongation in eukaryotic cells. The active ATPase sites in the MCM2-7 ring are formed through the interaction surfaces of two neighboring subunits such that a critical structure of a conserved arginine finger motif is provided in trans relative to the ATP-binding site of the Walker A box of the adjacent subunit. The six ATPase active sites, however, are likely to contribute differentially to the complex helicase activity.</text>
</comment>
<dbReference type="EC" id="3.6.4.12" evidence="11"/>
<dbReference type="GO" id="GO:0017116">
    <property type="term" value="F:single-stranded DNA helicase activity"/>
    <property type="evidence" value="ECO:0007669"/>
    <property type="project" value="TreeGrafter"/>
</dbReference>
<dbReference type="GO" id="GO:0006271">
    <property type="term" value="P:DNA strand elongation involved in DNA replication"/>
    <property type="evidence" value="ECO:0007669"/>
    <property type="project" value="TreeGrafter"/>
</dbReference>
<dbReference type="InterPro" id="IPR001208">
    <property type="entry name" value="MCM_dom"/>
</dbReference>
<keyword evidence="9 11" id="KW-0539">Nucleus</keyword>
<proteinExistence type="inferred from homology"/>
<reference evidence="13 14" key="1">
    <citation type="submission" date="2016-02" db="EMBL/GenBank/DDBJ databases">
        <title>Discovery of a natural microsporidian pathogen with a broad tissue tropism in Caenorhabditis elegans.</title>
        <authorList>
            <person name="Luallen R.J."/>
            <person name="Reinke A.W."/>
            <person name="Tong L."/>
            <person name="Botts M.R."/>
            <person name="Felix M.-A."/>
            <person name="Troemel E.R."/>
        </authorList>
    </citation>
    <scope>NUCLEOTIDE SEQUENCE [LARGE SCALE GENOMIC DNA]</scope>
    <source>
        <strain evidence="13 14">JUm2807</strain>
    </source>
</reference>
<dbReference type="InterPro" id="IPR031327">
    <property type="entry name" value="MCM"/>
</dbReference>
<dbReference type="GO" id="GO:0000727">
    <property type="term" value="P:double-strand break repair via break-induced replication"/>
    <property type="evidence" value="ECO:0007669"/>
    <property type="project" value="TreeGrafter"/>
</dbReference>
<dbReference type="InterPro" id="IPR041562">
    <property type="entry name" value="MCM_lid"/>
</dbReference>
<dbReference type="PROSITE" id="PS50051">
    <property type="entry name" value="MCM_2"/>
    <property type="match status" value="1"/>
</dbReference>
<dbReference type="InterPro" id="IPR027417">
    <property type="entry name" value="P-loop_NTPase"/>
</dbReference>
<dbReference type="GO" id="GO:0042555">
    <property type="term" value="C:MCM complex"/>
    <property type="evidence" value="ECO:0007669"/>
    <property type="project" value="UniProtKB-UniRule"/>
</dbReference>
<evidence type="ECO:0000256" key="3">
    <source>
        <dbReference type="ARBA" id="ARBA00022705"/>
    </source>
</evidence>
<dbReference type="GO" id="GO:0043596">
    <property type="term" value="C:nuclear replication fork"/>
    <property type="evidence" value="ECO:0007669"/>
    <property type="project" value="UniProtKB-ARBA"/>
</dbReference>
<dbReference type="PANTHER" id="PTHR11630:SF46">
    <property type="entry name" value="DNA REPLICATION LICENSING FACTOR MCM3-RELATED"/>
    <property type="match status" value="1"/>
</dbReference>
<dbReference type="PRINTS" id="PR01659">
    <property type="entry name" value="MCMPROTEIN3"/>
</dbReference>
<dbReference type="SMART" id="SM00382">
    <property type="entry name" value="AAA"/>
    <property type="match status" value="1"/>
</dbReference>
<evidence type="ECO:0000256" key="9">
    <source>
        <dbReference type="ARBA" id="ARBA00023242"/>
    </source>
</evidence>
<comment type="similarity">
    <text evidence="2 10">Belongs to the MCM family.</text>
</comment>
<dbReference type="GO" id="GO:0003697">
    <property type="term" value="F:single-stranded DNA binding"/>
    <property type="evidence" value="ECO:0007669"/>
    <property type="project" value="TreeGrafter"/>
</dbReference>
<dbReference type="GO" id="GO:0005524">
    <property type="term" value="F:ATP binding"/>
    <property type="evidence" value="ECO:0007669"/>
    <property type="project" value="UniProtKB-UniRule"/>
</dbReference>
<dbReference type="SUPFAM" id="SSF52540">
    <property type="entry name" value="P-loop containing nucleoside triphosphate hydrolases"/>
    <property type="match status" value="1"/>
</dbReference>
<comment type="catalytic activity">
    <reaction evidence="11">
        <text>ATP + H2O = ADP + phosphate + H(+)</text>
        <dbReference type="Rhea" id="RHEA:13065"/>
        <dbReference type="ChEBI" id="CHEBI:15377"/>
        <dbReference type="ChEBI" id="CHEBI:15378"/>
        <dbReference type="ChEBI" id="CHEBI:30616"/>
        <dbReference type="ChEBI" id="CHEBI:43474"/>
        <dbReference type="ChEBI" id="CHEBI:456216"/>
        <dbReference type="EC" id="3.6.4.12"/>
    </reaction>
</comment>
<dbReference type="PRINTS" id="PR01657">
    <property type="entry name" value="MCMFAMILY"/>
</dbReference>
<keyword evidence="8 10" id="KW-0238">DNA-binding</keyword>
<dbReference type="AlphaFoldDB" id="A0A177EH90"/>
<dbReference type="InterPro" id="IPR003593">
    <property type="entry name" value="AAA+_ATPase"/>
</dbReference>
<dbReference type="GO" id="GO:0006279">
    <property type="term" value="P:premeiotic DNA replication"/>
    <property type="evidence" value="ECO:0007669"/>
    <property type="project" value="UniProtKB-ARBA"/>
</dbReference>
<dbReference type="VEuPathDB" id="MicrosporidiaDB:NEDG_02154"/>
<comment type="subcellular location">
    <subcellularLocation>
        <location evidence="1 11">Nucleus</location>
    </subcellularLocation>
</comment>
<accession>A0A177EH90</accession>
<dbReference type="RefSeq" id="XP_067544765.1">
    <property type="nucleotide sequence ID" value="XM_067689572.1"/>
</dbReference>
<dbReference type="SUPFAM" id="SSF50249">
    <property type="entry name" value="Nucleic acid-binding proteins"/>
    <property type="match status" value="1"/>
</dbReference>
<sequence length="651" mass="71436">MDAIAVHRAQIREFFERAKGERRYKTELLTTPQPRRVVVALGDIRKFSKDLAHSLKENAISLIPAFEEIAAEISQCPVSIGFSGVVGGEKASPRTLLSHLLGKLVCIEGIVTSASIVRPKLRKSIHYNKETHTFAYKDYRDMNALSTLPPTTTVIPTRSLEGCEIDLEYGLSEYTSHQTAVLQEMPELSPPGQMPRGVTLVFEDDLAASIKPGDRVRVYGTYKCISHIRQMPEMLKTSVIVNNVEFVAKRSSSKEESLESIKTLVRTEGLEGIAQFIAPSIYGHAQAKKAILLLMIGGTPVDTQGGGRIRGDINILMVGDPGIAKSQLLRYVMEISPLAIGTTGRGASGVGLTAAVVTDADTGSRRVEAGAMVLADTGIVCIDEFDKMDEAERAAIHEAMEQQTVTIAKGGIHTTLNARCSVLAAANPVTGQYRATHSPKENIRLPESLLTRFDLIFIMEDTSEYDAEIAEHVLNRRMGKETQIAALTQEEIKMYILKAREIHPTLTEEAIAQISQEYLRLRKEGEKLRNNLSRGVTARLLESIIRLATAHAKSRFSSVVEVLDADAAIGIIEPTLWRKPAKHAKAAVPVTAATLLDVLFAYRENNPFDQIVSLEKILSLCTGERDEVIQGLKELEKDSILSLSDGMVIFS</sequence>
<dbReference type="STRING" id="1805483.A0A177EH90"/>
<dbReference type="Pfam" id="PF00493">
    <property type="entry name" value="MCM"/>
    <property type="match status" value="1"/>
</dbReference>
<dbReference type="GO" id="GO:0016787">
    <property type="term" value="F:hydrolase activity"/>
    <property type="evidence" value="ECO:0007669"/>
    <property type="project" value="UniProtKB-KW"/>
</dbReference>
<evidence type="ECO:0000256" key="5">
    <source>
        <dbReference type="ARBA" id="ARBA00022801"/>
    </source>
</evidence>
<dbReference type="SMART" id="SM00350">
    <property type="entry name" value="MCM"/>
    <property type="match status" value="1"/>
</dbReference>
<name>A0A177EH90_9MICR</name>
<dbReference type="EMBL" id="LTDL01000025">
    <property type="protein sequence ID" value="OAG30760.1"/>
    <property type="molecule type" value="Genomic_DNA"/>
</dbReference>
<dbReference type="Gene3D" id="2.20.28.10">
    <property type="match status" value="1"/>
</dbReference>
<evidence type="ECO:0000256" key="10">
    <source>
        <dbReference type="RuleBase" id="RU004070"/>
    </source>
</evidence>
<evidence type="ECO:0000313" key="13">
    <source>
        <dbReference type="EMBL" id="OAG30760.1"/>
    </source>
</evidence>
<evidence type="ECO:0000256" key="2">
    <source>
        <dbReference type="ARBA" id="ARBA00008010"/>
    </source>
</evidence>
<dbReference type="InterPro" id="IPR018525">
    <property type="entry name" value="MCM_CS"/>
</dbReference>
<organism evidence="13 14">
    <name type="scientific">Nematocida displodere</name>
    <dbReference type="NCBI Taxonomy" id="1805483"/>
    <lineage>
        <taxon>Eukaryota</taxon>
        <taxon>Fungi</taxon>
        <taxon>Fungi incertae sedis</taxon>
        <taxon>Microsporidia</taxon>
        <taxon>Nematocida</taxon>
    </lineage>
</organism>
<keyword evidence="6 11" id="KW-0347">Helicase</keyword>
<dbReference type="GO" id="GO:0005656">
    <property type="term" value="C:nuclear pre-replicative complex"/>
    <property type="evidence" value="ECO:0007669"/>
    <property type="project" value="UniProtKB-ARBA"/>
</dbReference>
<dbReference type="Gene3D" id="3.40.50.300">
    <property type="entry name" value="P-loop containing nucleotide triphosphate hydrolases"/>
    <property type="match status" value="1"/>
</dbReference>
<dbReference type="Pfam" id="PF17207">
    <property type="entry name" value="MCM_OB"/>
    <property type="match status" value="1"/>
</dbReference>
<dbReference type="InterPro" id="IPR012340">
    <property type="entry name" value="NA-bd_OB-fold"/>
</dbReference>
<evidence type="ECO:0000313" key="14">
    <source>
        <dbReference type="Proteomes" id="UP000185944"/>
    </source>
</evidence>
<keyword evidence="14" id="KW-1185">Reference proteome</keyword>
<keyword evidence="5 11" id="KW-0378">Hydrolase</keyword>
<keyword evidence="3 11" id="KW-0235">DNA replication</keyword>
<dbReference type="PROSITE" id="PS00847">
    <property type="entry name" value="MCM_1"/>
    <property type="match status" value="1"/>
</dbReference>
<dbReference type="GeneID" id="93648504"/>
<dbReference type="Pfam" id="PF17855">
    <property type="entry name" value="MCM_lid"/>
    <property type="match status" value="1"/>
</dbReference>
<comment type="subunit">
    <text evidence="11">Component of the MCM2-7 complex.</text>
</comment>
<dbReference type="PANTHER" id="PTHR11630">
    <property type="entry name" value="DNA REPLICATION LICENSING FACTOR MCM FAMILY MEMBER"/>
    <property type="match status" value="1"/>
</dbReference>
<evidence type="ECO:0000256" key="7">
    <source>
        <dbReference type="ARBA" id="ARBA00022840"/>
    </source>
</evidence>
<evidence type="ECO:0000259" key="12">
    <source>
        <dbReference type="PROSITE" id="PS50051"/>
    </source>
</evidence>
<evidence type="ECO:0000256" key="1">
    <source>
        <dbReference type="ARBA" id="ARBA00004123"/>
    </source>
</evidence>
<dbReference type="GO" id="GO:0031261">
    <property type="term" value="C:DNA replication preinitiation complex"/>
    <property type="evidence" value="ECO:0007669"/>
    <property type="project" value="UniProtKB-ARBA"/>
</dbReference>
<dbReference type="FunFam" id="3.40.50.300:FF:002469">
    <property type="entry name" value="Cell division control protein 21"/>
    <property type="match status" value="1"/>
</dbReference>
<protein>
    <recommendedName>
        <fullName evidence="11">DNA replication licensing factor MCM3</fullName>
        <ecNumber evidence="11">3.6.4.12</ecNumber>
    </recommendedName>
</protein>
<dbReference type="InterPro" id="IPR008046">
    <property type="entry name" value="Mcm3"/>
</dbReference>
<feature type="domain" description="MCM C-terminal AAA(+) ATPase" evidence="12">
    <location>
        <begin position="269"/>
        <end position="473"/>
    </location>
</feature>
<keyword evidence="4 10" id="KW-0547">Nucleotide-binding</keyword>
<evidence type="ECO:0000256" key="8">
    <source>
        <dbReference type="ARBA" id="ARBA00023125"/>
    </source>
</evidence>
<evidence type="ECO:0000256" key="4">
    <source>
        <dbReference type="ARBA" id="ARBA00022741"/>
    </source>
</evidence>
<dbReference type="Proteomes" id="UP000185944">
    <property type="component" value="Unassembled WGS sequence"/>
</dbReference>
<keyword evidence="7 10" id="KW-0067">ATP-binding</keyword>
<evidence type="ECO:0000256" key="6">
    <source>
        <dbReference type="ARBA" id="ARBA00022806"/>
    </source>
</evidence>
<dbReference type="GO" id="GO:1902975">
    <property type="term" value="P:mitotic DNA replication initiation"/>
    <property type="evidence" value="ECO:0007669"/>
    <property type="project" value="TreeGrafter"/>
</dbReference>
<comment type="caution">
    <text evidence="13">The sequence shown here is derived from an EMBL/GenBank/DDBJ whole genome shotgun (WGS) entry which is preliminary data.</text>
</comment>
<dbReference type="Gene3D" id="2.40.50.140">
    <property type="entry name" value="Nucleic acid-binding proteins"/>
    <property type="match status" value="1"/>
</dbReference>
<evidence type="ECO:0000256" key="11">
    <source>
        <dbReference type="RuleBase" id="RU368061"/>
    </source>
</evidence>
<dbReference type="OrthoDB" id="1882346at2759"/>
<gene>
    <name evidence="13" type="ORF">NEDG_02154</name>
</gene>